<dbReference type="PANTHER" id="PTHR40032">
    <property type="entry name" value="EXPORTED PROTEIN-RELATED"/>
    <property type="match status" value="1"/>
</dbReference>
<name>A0A4S4JXW2_ALKAL</name>
<feature type="domain" description="Putative amidase" evidence="1">
    <location>
        <begin position="172"/>
        <end position="322"/>
    </location>
</feature>
<comment type="caution">
    <text evidence="2">The sequence shown here is derived from an EMBL/GenBank/DDBJ whole genome shotgun (WGS) entry which is preliminary data.</text>
</comment>
<sequence>MLEQKLKKLIDDRNRGFLQKEDFFIVPGELDLLERKRESNERRGVELVRSHVKGKILSKNKLDLQTHFFYASHYEQLYKQRGKLYLEEKVEYRKAIFEKKQLVDDREFIPPYHQEKRQATRGGEEKPLTNVDLLQKRALPFLSEHQPLPLMRQKEDEQKRQHFKKDERAPFNRMEAVRYAELWWNDYNPEYRKFTDNCTNFISQCMRAGGAPMRGYPNRSNGWWYQNNNWSFSWSVAHSFRWYLSGSTVGLRGQEKSSARELIPGDVICYDFDGDGVWQHNTIVVAKDFNGEPLVNAQTTNSRMRYWAYEDSTAWTPEIKYKFFHILDD</sequence>
<accession>A0A4S4JXW2</accession>
<evidence type="ECO:0000313" key="3">
    <source>
        <dbReference type="Proteomes" id="UP000297014"/>
    </source>
</evidence>
<dbReference type="PANTHER" id="PTHR40032:SF1">
    <property type="entry name" value="EXPORTED PROTEIN"/>
    <property type="match status" value="1"/>
</dbReference>
<proteinExistence type="predicted"/>
<dbReference type="Pfam" id="PF12671">
    <property type="entry name" value="Amidase_6"/>
    <property type="match status" value="1"/>
</dbReference>
<evidence type="ECO:0000313" key="2">
    <source>
        <dbReference type="EMBL" id="THG90083.1"/>
    </source>
</evidence>
<reference evidence="2 3" key="1">
    <citation type="submission" date="2014-01" db="EMBL/GenBank/DDBJ databases">
        <title>Draft genome sequencing of Bacillus alcalophilus CGMCC 1.3604.</title>
        <authorList>
            <person name="Yang J."/>
            <person name="Diao L."/>
            <person name="Yang S."/>
        </authorList>
    </citation>
    <scope>NUCLEOTIDE SEQUENCE [LARGE SCALE GENOMIC DNA]</scope>
    <source>
        <strain evidence="2 3">CGMCC 1.3604</strain>
    </source>
</reference>
<organism evidence="2 3">
    <name type="scientific">Alkalihalobacillus alcalophilus ATCC 27647 = CGMCC 1.3604</name>
    <dbReference type="NCBI Taxonomy" id="1218173"/>
    <lineage>
        <taxon>Bacteria</taxon>
        <taxon>Bacillati</taxon>
        <taxon>Bacillota</taxon>
        <taxon>Bacilli</taxon>
        <taxon>Bacillales</taxon>
        <taxon>Bacillaceae</taxon>
        <taxon>Alkalihalobacillus</taxon>
    </lineage>
</organism>
<dbReference type="RefSeq" id="WP_003324589.1">
    <property type="nucleotide sequence ID" value="NZ_JALP01000175.1"/>
</dbReference>
<gene>
    <name evidence="2" type="ORF">AJ85_13395</name>
</gene>
<dbReference type="Proteomes" id="UP000297014">
    <property type="component" value="Unassembled WGS sequence"/>
</dbReference>
<dbReference type="AlphaFoldDB" id="A0A4S4JXW2"/>
<protein>
    <recommendedName>
        <fullName evidence="1">Putative amidase domain-containing protein</fullName>
    </recommendedName>
</protein>
<dbReference type="InterPro" id="IPR024301">
    <property type="entry name" value="Amidase_6"/>
</dbReference>
<dbReference type="EMBL" id="JALP01000175">
    <property type="protein sequence ID" value="THG90083.1"/>
    <property type="molecule type" value="Genomic_DNA"/>
</dbReference>
<evidence type="ECO:0000259" key="1">
    <source>
        <dbReference type="Pfam" id="PF12671"/>
    </source>
</evidence>